<evidence type="ECO:0000313" key="2">
    <source>
        <dbReference type="Proteomes" id="UP000321301"/>
    </source>
</evidence>
<dbReference type="AlphaFoldDB" id="A0A512CIT6"/>
<evidence type="ECO:0000313" key="1">
    <source>
        <dbReference type="EMBL" id="GEO24131.1"/>
    </source>
</evidence>
<dbReference type="Proteomes" id="UP000321301">
    <property type="component" value="Unassembled WGS sequence"/>
</dbReference>
<organism evidence="1 2">
    <name type="scientific">Cyclobacterium qasimii</name>
    <dbReference type="NCBI Taxonomy" id="1350429"/>
    <lineage>
        <taxon>Bacteria</taxon>
        <taxon>Pseudomonadati</taxon>
        <taxon>Bacteroidota</taxon>
        <taxon>Cytophagia</taxon>
        <taxon>Cytophagales</taxon>
        <taxon>Cyclobacteriaceae</taxon>
        <taxon>Cyclobacterium</taxon>
    </lineage>
</organism>
<dbReference type="RefSeq" id="WP_040414676.1">
    <property type="nucleotide sequence ID" value="NZ_BJYV01000039.1"/>
</dbReference>
<name>A0A512CIT6_9BACT</name>
<evidence type="ECO:0008006" key="3">
    <source>
        <dbReference type="Google" id="ProtNLM"/>
    </source>
</evidence>
<accession>A0A512CIT6</accession>
<reference evidence="1 2" key="1">
    <citation type="submission" date="2019-07" db="EMBL/GenBank/DDBJ databases">
        <title>Whole genome shotgun sequence of Cyclobacterium qasimii NBRC 106168.</title>
        <authorList>
            <person name="Hosoyama A."/>
            <person name="Uohara A."/>
            <person name="Ohji S."/>
            <person name="Ichikawa N."/>
        </authorList>
    </citation>
    <scope>NUCLEOTIDE SEQUENCE [LARGE SCALE GENOMIC DNA]</scope>
    <source>
        <strain evidence="1 2">NBRC 106168</strain>
    </source>
</reference>
<gene>
    <name evidence="1" type="ORF">CQA01_46650</name>
</gene>
<keyword evidence="2" id="KW-1185">Reference proteome</keyword>
<dbReference type="EMBL" id="BJYV01000039">
    <property type="protein sequence ID" value="GEO24131.1"/>
    <property type="molecule type" value="Genomic_DNA"/>
</dbReference>
<comment type="caution">
    <text evidence="1">The sequence shown here is derived from an EMBL/GenBank/DDBJ whole genome shotgun (WGS) entry which is preliminary data.</text>
</comment>
<protein>
    <recommendedName>
        <fullName evidence="3">CRISPR-associated protein</fullName>
    </recommendedName>
</protein>
<sequence length="118" mass="13501">MLLNLSNHPSYTWSQKQMEMAVLKYGTVENLPFPQVDPDLDEEALEHLVNLYFKKVIVYKPAAIHIMGELTFCLALVSKLTKTGLPCLASTTHRISEVLPNGSKVSKFEFVRFRQYKL</sequence>
<proteinExistence type="predicted"/>